<dbReference type="Proteomes" id="UP000822476">
    <property type="component" value="Unassembled WGS sequence"/>
</dbReference>
<comment type="caution">
    <text evidence="1">The sequence shown here is derived from an EMBL/GenBank/DDBJ whole genome shotgun (WGS) entry which is preliminary data.</text>
</comment>
<accession>A0A8S9Z4L0</accession>
<organism evidence="1 2">
    <name type="scientific">Paragonimus skrjabini miyazakii</name>
    <dbReference type="NCBI Taxonomy" id="59628"/>
    <lineage>
        <taxon>Eukaryota</taxon>
        <taxon>Metazoa</taxon>
        <taxon>Spiralia</taxon>
        <taxon>Lophotrochozoa</taxon>
        <taxon>Platyhelminthes</taxon>
        <taxon>Trematoda</taxon>
        <taxon>Digenea</taxon>
        <taxon>Plagiorchiida</taxon>
        <taxon>Troglotremata</taxon>
        <taxon>Troglotrematidae</taxon>
        <taxon>Paragonimus</taxon>
    </lineage>
</organism>
<evidence type="ECO:0000313" key="1">
    <source>
        <dbReference type="EMBL" id="KAF7258778.1"/>
    </source>
</evidence>
<protein>
    <submittedName>
        <fullName evidence="1">Uncharacterized protein</fullName>
    </submittedName>
</protein>
<dbReference type="AlphaFoldDB" id="A0A8S9Z4L0"/>
<dbReference type="EMBL" id="JTDE01001537">
    <property type="protein sequence ID" value="KAF7258778.1"/>
    <property type="molecule type" value="Genomic_DNA"/>
</dbReference>
<evidence type="ECO:0000313" key="2">
    <source>
        <dbReference type="Proteomes" id="UP000822476"/>
    </source>
</evidence>
<name>A0A8S9Z4L0_9TREM</name>
<sequence>MSESRLQTLCVVARVRICGVCSHAFIDLSSEKKKWKKWLICPQGLQMNLNERHDHDAQPGVYDYTKTEQKSRFVSEDRQKIAVKCSFFQLEPYRFVDRPSKLAILPEDDAKC</sequence>
<proteinExistence type="predicted"/>
<reference evidence="1" key="1">
    <citation type="submission" date="2019-07" db="EMBL/GenBank/DDBJ databases">
        <title>Annotation for the trematode Paragonimus miyazaki's.</title>
        <authorList>
            <person name="Choi Y.-J."/>
        </authorList>
    </citation>
    <scope>NUCLEOTIDE SEQUENCE</scope>
    <source>
        <strain evidence="1">Japan</strain>
    </source>
</reference>
<gene>
    <name evidence="1" type="ORF">EG68_07920</name>
</gene>
<keyword evidence="2" id="KW-1185">Reference proteome</keyword>